<evidence type="ECO:0000313" key="6">
    <source>
        <dbReference type="Proteomes" id="UP001310594"/>
    </source>
</evidence>
<keyword evidence="1" id="KW-0677">Repeat</keyword>
<dbReference type="InterPro" id="IPR051222">
    <property type="entry name" value="PPR/CCM1_RNA-binding"/>
</dbReference>
<accession>A0AAN7ZYX3</accession>
<evidence type="ECO:0000313" key="5">
    <source>
        <dbReference type="EMBL" id="KAK5692449.1"/>
    </source>
</evidence>
<evidence type="ECO:0000259" key="4">
    <source>
        <dbReference type="PROSITE" id="PS50309"/>
    </source>
</evidence>
<dbReference type="PROSITE" id="PS51375">
    <property type="entry name" value="PPR"/>
    <property type="match status" value="1"/>
</dbReference>
<dbReference type="Gene3D" id="1.25.40.10">
    <property type="entry name" value="Tetratricopeptide repeat domain"/>
    <property type="match status" value="2"/>
</dbReference>
<dbReference type="InterPro" id="IPR003533">
    <property type="entry name" value="Doublecortin_dom"/>
</dbReference>
<dbReference type="InterPro" id="IPR002885">
    <property type="entry name" value="PPR_rpt"/>
</dbReference>
<organism evidence="5 6">
    <name type="scientific">Elasticomyces elasticus</name>
    <dbReference type="NCBI Taxonomy" id="574655"/>
    <lineage>
        <taxon>Eukaryota</taxon>
        <taxon>Fungi</taxon>
        <taxon>Dikarya</taxon>
        <taxon>Ascomycota</taxon>
        <taxon>Pezizomycotina</taxon>
        <taxon>Dothideomycetes</taxon>
        <taxon>Dothideomycetidae</taxon>
        <taxon>Mycosphaerellales</taxon>
        <taxon>Teratosphaeriaceae</taxon>
        <taxon>Elasticomyces</taxon>
    </lineage>
</organism>
<evidence type="ECO:0000256" key="1">
    <source>
        <dbReference type="ARBA" id="ARBA00022737"/>
    </source>
</evidence>
<feature type="region of interest" description="Disordered" evidence="3">
    <location>
        <begin position="671"/>
        <end position="715"/>
    </location>
</feature>
<gene>
    <name evidence="5" type="ORF">LTR97_010758</name>
</gene>
<dbReference type="Pfam" id="PF13041">
    <property type="entry name" value="PPR_2"/>
    <property type="match status" value="1"/>
</dbReference>
<dbReference type="AlphaFoldDB" id="A0AAN7ZYX3"/>
<feature type="repeat" description="PPR" evidence="2">
    <location>
        <begin position="127"/>
        <end position="161"/>
    </location>
</feature>
<dbReference type="EMBL" id="JAVRQU010000019">
    <property type="protein sequence ID" value="KAK5692449.1"/>
    <property type="molecule type" value="Genomic_DNA"/>
</dbReference>
<name>A0AAN7ZYX3_9PEZI</name>
<protein>
    <recommendedName>
        <fullName evidence="4">Doublecortin domain-containing protein</fullName>
    </recommendedName>
</protein>
<feature type="compositionally biased region" description="Basic and acidic residues" evidence="3">
    <location>
        <begin position="671"/>
        <end position="693"/>
    </location>
</feature>
<dbReference type="PANTHER" id="PTHR47942:SF105">
    <property type="entry name" value="ATPASE EXPRESSION PROTEIN 3"/>
    <property type="match status" value="1"/>
</dbReference>
<dbReference type="GO" id="GO:0035556">
    <property type="term" value="P:intracellular signal transduction"/>
    <property type="evidence" value="ECO:0007669"/>
    <property type="project" value="InterPro"/>
</dbReference>
<comment type="caution">
    <text evidence="5">The sequence shown here is derived from an EMBL/GenBank/DDBJ whole genome shotgun (WGS) entry which is preliminary data.</text>
</comment>
<dbReference type="PANTHER" id="PTHR47942">
    <property type="entry name" value="TETRATRICOPEPTIDE REPEAT (TPR)-LIKE SUPERFAMILY PROTEIN-RELATED"/>
    <property type="match status" value="1"/>
</dbReference>
<proteinExistence type="predicted"/>
<evidence type="ECO:0000256" key="2">
    <source>
        <dbReference type="PROSITE-ProRule" id="PRU00708"/>
    </source>
</evidence>
<dbReference type="Proteomes" id="UP001310594">
    <property type="component" value="Unassembled WGS sequence"/>
</dbReference>
<feature type="domain" description="Doublecortin" evidence="4">
    <location>
        <begin position="271"/>
        <end position="373"/>
    </location>
</feature>
<dbReference type="InterPro" id="IPR011990">
    <property type="entry name" value="TPR-like_helical_dom_sf"/>
</dbReference>
<sequence>MFECSACTLRALRAVAPTISRRGVSTAAATSTTTAGGAPYLNAAQLRHSAKLSTTDPFVPIVRRTDNVISESGEKELTASRDRAIRKELQWLTDPAKLADHVHYVLRCDNAEKALELVRMASNKMQCVVSWNHCLDYFMRDGKVAEAMKVYNDMKKRAQFPDSYTYTLLLRGLVGLQAKDKRKVVLAEHPSIIHTNAALKVCAFGGDMDAVWGIVAKIPERGPGAADVVTYSIILNAIRHDIQKIAFDAGPEAAVAQREKGLQEARRVWMEVITRWRGGLVKMDEELVCAMARVLLASQRLTDWDDVLSLVHQTMRIERLIAPYGSAERQVGHVPQISAPAGEEAIPSASEQEDQDGYVQAPAAKAFKPVNALPTDRTSKRRTATLAYVEPANDTLSILIEACTLMRTPKTASAYWALLTGEEYGISPDIQNFNSQLRLMHKNRASAQAAKLLTEDLVKARVDPMYITFRIAMDTCSRDHKNTSALEHATSILDIMEKKLSEPDVETMKKYLSLALTTDSGPKVVGAIDRLDSLIHSLRSRLVYGPDPGDGGVSPQKELRLKTEALAFVRMVVGAIDTLMERGLVPREDFGHWLARKGQLSQMVGRGTRSAEGSERRLVEGGRLEGRYGYDGFVGRRERVGRKRVVFDRGELKNFRRGGLSVTREVVGGREDVRGGREMGENGEGRRSTDDGRRRRVVAGEDAQGFGDSPSDIGM</sequence>
<dbReference type="PROSITE" id="PS50309">
    <property type="entry name" value="DC"/>
    <property type="match status" value="1"/>
</dbReference>
<reference evidence="5" key="1">
    <citation type="submission" date="2023-08" db="EMBL/GenBank/DDBJ databases">
        <title>Black Yeasts Isolated from many extreme environments.</title>
        <authorList>
            <person name="Coleine C."/>
            <person name="Stajich J.E."/>
            <person name="Selbmann L."/>
        </authorList>
    </citation>
    <scope>NUCLEOTIDE SEQUENCE</scope>
    <source>
        <strain evidence="5">CCFEE 5810</strain>
    </source>
</reference>
<evidence type="ECO:0000256" key="3">
    <source>
        <dbReference type="SAM" id="MobiDB-lite"/>
    </source>
</evidence>
<dbReference type="NCBIfam" id="TIGR00756">
    <property type="entry name" value="PPR"/>
    <property type="match status" value="1"/>
</dbReference>